<feature type="transmembrane region" description="Helical" evidence="1">
    <location>
        <begin position="334"/>
        <end position="355"/>
    </location>
</feature>
<evidence type="ECO:0000313" key="2">
    <source>
        <dbReference type="EMBL" id="CAE7025832.1"/>
    </source>
</evidence>
<dbReference type="AlphaFoldDB" id="A0A812I6Q4"/>
<keyword evidence="1" id="KW-0812">Transmembrane</keyword>
<evidence type="ECO:0000256" key="1">
    <source>
        <dbReference type="SAM" id="Phobius"/>
    </source>
</evidence>
<evidence type="ECO:0000313" key="3">
    <source>
        <dbReference type="Proteomes" id="UP000604046"/>
    </source>
</evidence>
<sequence>MAAVHEVDGSVHAAPGPPSTFAMCCPEPARDSTHGSTIIVDDVSARFGWCTNSCSSDATCAQASATLAGCASDTAEPAQPPHFAGPDHREIQVDFSAFGFAEVDKSSETGNSRGDPGQSRWWSLLAQALDLDRDEVCTGPPLPFRQRWPLARLSVVPGKMVNLALVLFMTQAYMVYAPSDPILSNPLGVPEVARENPDRLKRAINQPPEWIPVADSDDRLKIEKMACSYLFLCLALFFVLKFLLTGFAWRRARKPPEEAIRPSWPAKSSFAAWKLYVEQWLRYKSYITRPGTKLYWLQVNALNLFEVTLQFLQLCTYGGFDVYSFDYIPAMDDRIVFLQAVFLCVDLWSISINTFFGLLRCQVISEVVINSLYSFCTILALGGVAHRPSWTVVVNPEAFWQTFFTTAYAFLGARRALEVLDVNILQGLGPEPPLHQESFERRSCCCAQVVIRPLLGLAIVFWAAMASMTDCSILNAQAGWVCPYVTHPLFESPSCNCRALYFLPDPEKPCNVTSLVGISKHATTVQYFGVVGAAGSAGTASYCNLDDALLGRIQPEFFQFTIQVMVMFADEVQAFPDRLEAASKLEKIMWVGGNITRIPRWLTGLSQLTYMAFTLNPVCFETSEFDFWSKFMAEKYDFDPANGTALVEHFACIEHYDIGAVTDLVRKASQSNQTNSSDNATDGICTPDGMEIWQELESVLHRCQDDRNNETACLPGCLLVSSTADPHDVREPFGGLDHQEATVIAPSLGFPTVSLSNLRCVMHMSKCQRHDRLSEEQQLNYIWYSTAALILVKSRCTDCDGFHSMEIPEIP</sequence>
<comment type="caution">
    <text evidence="2">The sequence shown here is derived from an EMBL/GenBank/DDBJ whole genome shotgun (WGS) entry which is preliminary data.</text>
</comment>
<dbReference type="OrthoDB" id="10476468at2759"/>
<keyword evidence="1" id="KW-1133">Transmembrane helix</keyword>
<feature type="transmembrane region" description="Helical" evidence="1">
    <location>
        <begin position="367"/>
        <end position="386"/>
    </location>
</feature>
<gene>
    <name evidence="2" type="ORF">SNAT2548_LOCUS3206</name>
</gene>
<dbReference type="Proteomes" id="UP000604046">
    <property type="component" value="Unassembled WGS sequence"/>
</dbReference>
<protein>
    <submittedName>
        <fullName evidence="2">Uncharacterized protein</fullName>
    </submittedName>
</protein>
<name>A0A812I6Q4_9DINO</name>
<keyword evidence="1" id="KW-0472">Membrane</keyword>
<accession>A0A812I6Q4</accession>
<reference evidence="2" key="1">
    <citation type="submission" date="2021-02" db="EMBL/GenBank/DDBJ databases">
        <authorList>
            <person name="Dougan E. K."/>
            <person name="Rhodes N."/>
            <person name="Thang M."/>
            <person name="Chan C."/>
        </authorList>
    </citation>
    <scope>NUCLEOTIDE SEQUENCE</scope>
</reference>
<keyword evidence="3" id="KW-1185">Reference proteome</keyword>
<proteinExistence type="predicted"/>
<feature type="transmembrane region" description="Helical" evidence="1">
    <location>
        <begin position="398"/>
        <end position="417"/>
    </location>
</feature>
<organism evidence="2 3">
    <name type="scientific">Symbiodinium natans</name>
    <dbReference type="NCBI Taxonomy" id="878477"/>
    <lineage>
        <taxon>Eukaryota</taxon>
        <taxon>Sar</taxon>
        <taxon>Alveolata</taxon>
        <taxon>Dinophyceae</taxon>
        <taxon>Suessiales</taxon>
        <taxon>Symbiodiniaceae</taxon>
        <taxon>Symbiodinium</taxon>
    </lineage>
</organism>
<dbReference type="EMBL" id="CAJNDS010000196">
    <property type="protein sequence ID" value="CAE7025832.1"/>
    <property type="molecule type" value="Genomic_DNA"/>
</dbReference>
<feature type="transmembrane region" description="Helical" evidence="1">
    <location>
        <begin position="449"/>
        <end position="468"/>
    </location>
</feature>
<feature type="transmembrane region" description="Helical" evidence="1">
    <location>
        <begin position="229"/>
        <end position="249"/>
    </location>
</feature>